<evidence type="ECO:0000313" key="2">
    <source>
        <dbReference type="EMBL" id="XDT73865.1"/>
    </source>
</evidence>
<dbReference type="InterPro" id="IPR000073">
    <property type="entry name" value="AB_hydrolase_1"/>
</dbReference>
<dbReference type="Pfam" id="PF00561">
    <property type="entry name" value="Abhydrolase_1"/>
    <property type="match status" value="1"/>
</dbReference>
<dbReference type="Gene3D" id="3.40.50.1820">
    <property type="entry name" value="alpha/beta hydrolase"/>
    <property type="match status" value="1"/>
</dbReference>
<proteinExistence type="predicted"/>
<evidence type="ECO:0000259" key="1">
    <source>
        <dbReference type="Pfam" id="PF00561"/>
    </source>
</evidence>
<dbReference type="RefSeq" id="WP_369602843.1">
    <property type="nucleotide sequence ID" value="NZ_CP154858.1"/>
</dbReference>
<name>A0AB39V1A2_9GAMM</name>
<sequence length="394" mass="43821">MNAIVSPARNTAEALSGRFANARAGLTEKLVLAILNGLERYLFADNFVVANQTPYTEIFRDDIMSVRHYLPLEEDSIRVGDDIIPVSRTRHRVPLVLVPPLAATAMIFDLLPHRSLVRYFLAQGYDVYLIDWGEVTESHTDLSLSTYVLKWMPEALEAIRRHGGQQDVSIFAYCMGGLLTLMYAAATGDPHVRNIVTVASPVDMHQSGLAGRLLSFVYRPAQLVSRVLNFSLMDLPSRYLHVPGWLNSLAFKLTNPVGTLVNTLEVLVNLWDREYLKEHTTMSLWFDDMVDYPGATVKEMVAKMMLENQMAKGRMRMGDKEANFNSIHASILAFAGEDDTLVSPEAAHRVLDIVSSEDKEFCVVPGGHAGVFAGSRAPAHTWAIAAEWLASRSD</sequence>
<dbReference type="GO" id="GO:0016787">
    <property type="term" value="F:hydrolase activity"/>
    <property type="evidence" value="ECO:0007669"/>
    <property type="project" value="UniProtKB-KW"/>
</dbReference>
<dbReference type="PANTHER" id="PTHR36837">
    <property type="entry name" value="POLY(3-HYDROXYALKANOATE) POLYMERASE SUBUNIT PHAC"/>
    <property type="match status" value="1"/>
</dbReference>
<protein>
    <submittedName>
        <fullName evidence="2">Alpha/beta fold hydrolase</fullName>
    </submittedName>
</protein>
<dbReference type="PANTHER" id="PTHR36837:SF2">
    <property type="entry name" value="POLY(3-HYDROXYALKANOATE) POLYMERASE SUBUNIT PHAC"/>
    <property type="match status" value="1"/>
</dbReference>
<keyword evidence="2" id="KW-0378">Hydrolase</keyword>
<dbReference type="EMBL" id="CP154858">
    <property type="protein sequence ID" value="XDT73865.1"/>
    <property type="molecule type" value="Genomic_DNA"/>
</dbReference>
<reference evidence="2" key="1">
    <citation type="submission" date="2024-05" db="EMBL/GenBank/DDBJ databases">
        <title>Genome sequencing of novel strain.</title>
        <authorList>
            <person name="Ganbat D."/>
            <person name="Ganbat S."/>
            <person name="Lee S.-J."/>
        </authorList>
    </citation>
    <scope>NUCLEOTIDE SEQUENCE</scope>
    <source>
        <strain evidence="2">SMD15-11</strain>
    </source>
</reference>
<dbReference type="AlphaFoldDB" id="A0AB39V1A2"/>
<feature type="domain" description="AB hydrolase-1" evidence="1">
    <location>
        <begin position="112"/>
        <end position="368"/>
    </location>
</feature>
<dbReference type="InterPro" id="IPR029058">
    <property type="entry name" value="AB_hydrolase_fold"/>
</dbReference>
<dbReference type="SUPFAM" id="SSF53474">
    <property type="entry name" value="alpha/beta-Hydrolases"/>
    <property type="match status" value="1"/>
</dbReference>
<dbReference type="KEGG" id="tcd:AAIA72_07815"/>
<dbReference type="InterPro" id="IPR051321">
    <property type="entry name" value="PHA/PHB_synthase"/>
</dbReference>
<accession>A0AB39V1A2</accession>
<organism evidence="2">
    <name type="scientific">Thermohahella caldifontis</name>
    <dbReference type="NCBI Taxonomy" id="3142973"/>
    <lineage>
        <taxon>Bacteria</taxon>
        <taxon>Pseudomonadati</taxon>
        <taxon>Pseudomonadota</taxon>
        <taxon>Gammaproteobacteria</taxon>
        <taxon>Oceanospirillales</taxon>
        <taxon>Hahellaceae</taxon>
        <taxon>Thermohahella</taxon>
    </lineage>
</organism>
<gene>
    <name evidence="2" type="ORF">AAIA72_07815</name>
</gene>